<dbReference type="Proteomes" id="UP000789845">
    <property type="component" value="Unassembled WGS sequence"/>
</dbReference>
<keyword evidence="1" id="KW-0812">Transmembrane</keyword>
<dbReference type="AlphaFoldDB" id="A0A9C7LB80"/>
<name>A0A9C7LB80_9BACI</name>
<proteinExistence type="predicted"/>
<evidence type="ECO:0000256" key="1">
    <source>
        <dbReference type="SAM" id="Phobius"/>
    </source>
</evidence>
<sequence length="248" mass="28471">MDIQKIYLRQAQLFLNSSLFALIPASVFVISIIVVIPGKNFMVLVLPFLIYSLFLFQNYLLNYKRYLSLSNKIEKVAPSLPDLLSCQQVLLYFDKEEKALVFLHPNGAFLGMLSEKKHSFSINKGNMLHPKEFVLIDSNENILATYWKSETIDVHRSDKGYFGGFSNGFFSMITGEEIGELRSKKLFLDEQVKNGQGEVLLRVRKGWMPITNQKIFLNPNTPYVTINPALSDPEKLIFISLLVKKFFK</sequence>
<keyword evidence="1" id="KW-1133">Transmembrane helix</keyword>
<organism evidence="2 3">
    <name type="scientific">Pseudoneobacillus rhizosphaerae</name>
    <dbReference type="NCBI Taxonomy" id="2880968"/>
    <lineage>
        <taxon>Bacteria</taxon>
        <taxon>Bacillati</taxon>
        <taxon>Bacillota</taxon>
        <taxon>Bacilli</taxon>
        <taxon>Bacillales</taxon>
        <taxon>Bacillaceae</taxon>
        <taxon>Pseudoneobacillus</taxon>
    </lineage>
</organism>
<keyword evidence="3" id="KW-1185">Reference proteome</keyword>
<protein>
    <submittedName>
        <fullName evidence="2">Uncharacterized protein</fullName>
    </submittedName>
</protein>
<dbReference type="EMBL" id="CAKJTG010000025">
    <property type="protein sequence ID" value="CAG9609871.1"/>
    <property type="molecule type" value="Genomic_DNA"/>
</dbReference>
<evidence type="ECO:0000313" key="2">
    <source>
        <dbReference type="EMBL" id="CAG9609871.1"/>
    </source>
</evidence>
<feature type="transmembrane region" description="Helical" evidence="1">
    <location>
        <begin position="12"/>
        <end position="35"/>
    </location>
</feature>
<accession>A0A9C7LB80</accession>
<gene>
    <name evidence="2" type="ORF">NEOCIP111885_03614</name>
</gene>
<comment type="caution">
    <text evidence="2">The sequence shown here is derived from an EMBL/GenBank/DDBJ whole genome shotgun (WGS) entry which is preliminary data.</text>
</comment>
<feature type="transmembrane region" description="Helical" evidence="1">
    <location>
        <begin position="41"/>
        <end position="61"/>
    </location>
</feature>
<reference evidence="2" key="1">
    <citation type="submission" date="2021-10" db="EMBL/GenBank/DDBJ databases">
        <authorList>
            <person name="Criscuolo A."/>
        </authorList>
    </citation>
    <scope>NUCLEOTIDE SEQUENCE</scope>
    <source>
        <strain evidence="2">CIP111885</strain>
    </source>
</reference>
<keyword evidence="1" id="KW-0472">Membrane</keyword>
<evidence type="ECO:0000313" key="3">
    <source>
        <dbReference type="Proteomes" id="UP000789845"/>
    </source>
</evidence>